<dbReference type="EMBL" id="MN738932">
    <property type="protein sequence ID" value="QHT32197.1"/>
    <property type="molecule type" value="Genomic_DNA"/>
</dbReference>
<feature type="region of interest" description="Disordered" evidence="1">
    <location>
        <begin position="15"/>
        <end position="58"/>
    </location>
</feature>
<feature type="compositionally biased region" description="Basic residues" evidence="1">
    <location>
        <begin position="38"/>
        <end position="48"/>
    </location>
</feature>
<reference evidence="2" key="1">
    <citation type="journal article" date="2020" name="Nature">
        <title>Giant virus diversity and host interactions through global metagenomics.</title>
        <authorList>
            <person name="Schulz F."/>
            <person name="Roux S."/>
            <person name="Paez-Espino D."/>
            <person name="Jungbluth S."/>
            <person name="Walsh D.A."/>
            <person name="Denef V.J."/>
            <person name="McMahon K.D."/>
            <person name="Konstantinidis K.T."/>
            <person name="Eloe-Fadrosh E.A."/>
            <person name="Kyrpides N.C."/>
            <person name="Woyke T."/>
        </authorList>
    </citation>
    <scope>NUCLEOTIDE SEQUENCE</scope>
    <source>
        <strain evidence="2">GVMAG-M-3300009159-65</strain>
    </source>
</reference>
<protein>
    <submittedName>
        <fullName evidence="2">Uncharacterized protein</fullName>
    </submittedName>
</protein>
<organism evidence="2">
    <name type="scientific">viral metagenome</name>
    <dbReference type="NCBI Taxonomy" id="1070528"/>
    <lineage>
        <taxon>unclassified sequences</taxon>
        <taxon>metagenomes</taxon>
        <taxon>organismal metagenomes</taxon>
    </lineage>
</organism>
<accession>A0A6C0ET27</accession>
<evidence type="ECO:0000256" key="1">
    <source>
        <dbReference type="SAM" id="MobiDB-lite"/>
    </source>
</evidence>
<evidence type="ECO:0000313" key="2">
    <source>
        <dbReference type="EMBL" id="QHT32197.1"/>
    </source>
</evidence>
<sequence>MFNFNRLRKVFGMTQKNANKRFGMTNTKSNHRGSVTKTNHRMKSHRNKQGSIYYSPPKEIRPQVLEREIDWQSTVYPRGSRASVIPRSVKARSVIPRSRASVKARSVRT</sequence>
<name>A0A6C0ET27_9ZZZZ</name>
<dbReference type="AlphaFoldDB" id="A0A6C0ET27"/>
<feature type="compositionally biased region" description="Polar residues" evidence="1">
    <location>
        <begin position="24"/>
        <end position="37"/>
    </location>
</feature>
<proteinExistence type="predicted"/>